<gene>
    <name evidence="2" type="ORF">QBC47DRAFT_415092</name>
</gene>
<feature type="region of interest" description="Disordered" evidence="1">
    <location>
        <begin position="1"/>
        <end position="50"/>
    </location>
</feature>
<evidence type="ECO:0000256" key="1">
    <source>
        <dbReference type="SAM" id="MobiDB-lite"/>
    </source>
</evidence>
<comment type="caution">
    <text evidence="2">The sequence shown here is derived from an EMBL/GenBank/DDBJ whole genome shotgun (WGS) entry which is preliminary data.</text>
</comment>
<evidence type="ECO:0000313" key="3">
    <source>
        <dbReference type="Proteomes" id="UP001239445"/>
    </source>
</evidence>
<feature type="compositionally biased region" description="Polar residues" evidence="1">
    <location>
        <begin position="1"/>
        <end position="13"/>
    </location>
</feature>
<dbReference type="AlphaFoldDB" id="A0AAJ0BBH1"/>
<protein>
    <submittedName>
        <fullName evidence="2">Uncharacterized protein</fullName>
    </submittedName>
</protein>
<name>A0AAJ0BBH1_9PEZI</name>
<organism evidence="2 3">
    <name type="scientific">Echria macrotheca</name>
    <dbReference type="NCBI Taxonomy" id="438768"/>
    <lineage>
        <taxon>Eukaryota</taxon>
        <taxon>Fungi</taxon>
        <taxon>Dikarya</taxon>
        <taxon>Ascomycota</taxon>
        <taxon>Pezizomycotina</taxon>
        <taxon>Sordariomycetes</taxon>
        <taxon>Sordariomycetidae</taxon>
        <taxon>Sordariales</taxon>
        <taxon>Schizotheciaceae</taxon>
        <taxon>Echria</taxon>
    </lineage>
</organism>
<reference evidence="2" key="1">
    <citation type="submission" date="2023-06" db="EMBL/GenBank/DDBJ databases">
        <title>Genome-scale phylogeny and comparative genomics of the fungal order Sordariales.</title>
        <authorList>
            <consortium name="Lawrence Berkeley National Laboratory"/>
            <person name="Hensen N."/>
            <person name="Bonometti L."/>
            <person name="Westerberg I."/>
            <person name="Brannstrom I.O."/>
            <person name="Guillou S."/>
            <person name="Cros-Aarteil S."/>
            <person name="Calhoun S."/>
            <person name="Haridas S."/>
            <person name="Kuo A."/>
            <person name="Mondo S."/>
            <person name="Pangilinan J."/>
            <person name="Riley R."/>
            <person name="Labutti K."/>
            <person name="Andreopoulos B."/>
            <person name="Lipzen A."/>
            <person name="Chen C."/>
            <person name="Yanf M."/>
            <person name="Daum C."/>
            <person name="Ng V."/>
            <person name="Clum A."/>
            <person name="Steindorff A."/>
            <person name="Ohm R."/>
            <person name="Martin F."/>
            <person name="Silar P."/>
            <person name="Natvig D."/>
            <person name="Lalanne C."/>
            <person name="Gautier V."/>
            <person name="Ament-Velasquez S.L."/>
            <person name="Kruys A."/>
            <person name="Hutchinson M.I."/>
            <person name="Powell A.J."/>
            <person name="Barry K."/>
            <person name="Miller A.N."/>
            <person name="Grigoriev I.V."/>
            <person name="Debuchy R."/>
            <person name="Gladieux P."/>
            <person name="Thoren M.H."/>
            <person name="Johannesson H."/>
        </authorList>
    </citation>
    <scope>NUCLEOTIDE SEQUENCE</scope>
    <source>
        <strain evidence="2">PSN4</strain>
    </source>
</reference>
<proteinExistence type="predicted"/>
<dbReference type="Proteomes" id="UP001239445">
    <property type="component" value="Unassembled WGS sequence"/>
</dbReference>
<evidence type="ECO:0000313" key="2">
    <source>
        <dbReference type="EMBL" id="KAK1754249.1"/>
    </source>
</evidence>
<accession>A0AAJ0BBH1</accession>
<sequence>MSSAATRIPTTFPTPGRPSPRVVDSLPPGGATSAGSRINIPVRHQTPGTAISSPIERNRWFCCRCARDGYRDPVGMRILACQWDNAGDDEYDDESEAEEDYEDDDLSFYDYSSCQSGSTTVNGTPGCGRTRGGGGGRVVGGGARLARCWRQNCGHHVRCQNCVVGPSHDIRRVSRTAGGLHASPVFIDPTNWECECGEWVRNTLVFPTLSPPPSSSSSSGGMSVGAGMLCANPGGCPMRWRAGEGRGILHGGSTVVNRFGQRLGTADQSVVVRGGPWWWQRRALARVDCVFLNEFRRPEHRRLDGGRGFVWREGEPVPGYRPRRAPAGSLFRCLDEYDAEYEHEYWMEIPGGLTSTYYSPRP</sequence>
<dbReference type="EMBL" id="MU839836">
    <property type="protein sequence ID" value="KAK1754249.1"/>
    <property type="molecule type" value="Genomic_DNA"/>
</dbReference>
<keyword evidence="3" id="KW-1185">Reference proteome</keyword>